<gene>
    <name evidence="5" type="primary">rimM</name>
    <name evidence="8" type="ORF">SAMN05216474_0533</name>
</gene>
<proteinExistence type="inferred from homology"/>
<comment type="subcellular location">
    <subcellularLocation>
        <location evidence="5">Cytoplasm</location>
    </subcellularLocation>
</comment>
<keyword evidence="3 5" id="KW-0698">rRNA processing</keyword>
<dbReference type="RefSeq" id="WP_090246029.1">
    <property type="nucleotide sequence ID" value="NZ_FPAS01000001.1"/>
</dbReference>
<dbReference type="HAMAP" id="MF_00014">
    <property type="entry name" value="Ribosome_mat_RimM"/>
    <property type="match status" value="1"/>
</dbReference>
<dbReference type="InterPro" id="IPR009000">
    <property type="entry name" value="Transl_B-barrel_sf"/>
</dbReference>
<evidence type="ECO:0000313" key="8">
    <source>
        <dbReference type="EMBL" id="SFT43242.1"/>
    </source>
</evidence>
<comment type="function">
    <text evidence="5">An accessory protein needed during the final step in the assembly of 30S ribosomal subunit, possibly for assembly of the head region. Essential for efficient processing of 16S rRNA. May be needed both before and after RbfA during the maturation of 16S rRNA. It has affinity for free ribosomal 30S subunits but not for 70S ribosomes.</text>
</comment>
<dbReference type="PANTHER" id="PTHR33692:SF1">
    <property type="entry name" value="RIBOSOME MATURATION FACTOR RIMM"/>
    <property type="match status" value="1"/>
</dbReference>
<dbReference type="GO" id="GO:0006364">
    <property type="term" value="P:rRNA processing"/>
    <property type="evidence" value="ECO:0007669"/>
    <property type="project" value="UniProtKB-UniRule"/>
</dbReference>
<keyword evidence="4 5" id="KW-0143">Chaperone</keyword>
<dbReference type="Gene3D" id="2.40.30.60">
    <property type="entry name" value="RimM"/>
    <property type="match status" value="1"/>
</dbReference>
<evidence type="ECO:0000259" key="7">
    <source>
        <dbReference type="Pfam" id="PF24986"/>
    </source>
</evidence>
<feature type="domain" description="RimM N-terminal" evidence="6">
    <location>
        <begin position="9"/>
        <end position="88"/>
    </location>
</feature>
<accession>A0A1I6XYW2</accession>
<dbReference type="GO" id="GO:0043022">
    <property type="term" value="F:ribosome binding"/>
    <property type="evidence" value="ECO:0007669"/>
    <property type="project" value="InterPro"/>
</dbReference>
<dbReference type="AlphaFoldDB" id="A0A1I6XYW2"/>
<dbReference type="InterPro" id="IPR002676">
    <property type="entry name" value="RimM_N"/>
</dbReference>
<comment type="similarity">
    <text evidence="5">Belongs to the RimM family.</text>
</comment>
<dbReference type="InterPro" id="IPR056792">
    <property type="entry name" value="PRC_RimM"/>
</dbReference>
<dbReference type="Gene3D" id="2.30.30.240">
    <property type="entry name" value="PRC-barrel domain"/>
    <property type="match status" value="1"/>
</dbReference>
<keyword evidence="9" id="KW-1185">Reference proteome</keyword>
<protein>
    <recommendedName>
        <fullName evidence="5">Ribosome maturation factor RimM</fullName>
    </recommendedName>
</protein>
<dbReference type="Proteomes" id="UP000236454">
    <property type="component" value="Unassembled WGS sequence"/>
</dbReference>
<evidence type="ECO:0000259" key="6">
    <source>
        <dbReference type="Pfam" id="PF01782"/>
    </source>
</evidence>
<dbReference type="GO" id="GO:0005840">
    <property type="term" value="C:ribosome"/>
    <property type="evidence" value="ECO:0007669"/>
    <property type="project" value="InterPro"/>
</dbReference>
<comment type="subunit">
    <text evidence="5">Binds ribosomal protein uS19.</text>
</comment>
<evidence type="ECO:0000256" key="4">
    <source>
        <dbReference type="ARBA" id="ARBA00023186"/>
    </source>
</evidence>
<sequence length="176" mass="19757">MNKADCFNLGYVAKLHGFKGEVSLFFDVTNPSDYHTLDAVYIDINDNLTPFFVESIKPKQKGFVQVKFEGVESENDAKVILRKDLFLPLSLLPELDGLNFYDHEVVGWKVIDATYGEVGILESIIDNNVNPLIQVLNGEKEVLIPFIDGLIQKVDRANKELHVAAPDGLVEMYLEA</sequence>
<dbReference type="NCBIfam" id="TIGR02273">
    <property type="entry name" value="16S_RimM"/>
    <property type="match status" value="1"/>
</dbReference>
<dbReference type="InterPro" id="IPR011033">
    <property type="entry name" value="PRC_barrel-like_sf"/>
</dbReference>
<organism evidence="8 9">
    <name type="scientific">Lishizhenia tianjinensis</name>
    <dbReference type="NCBI Taxonomy" id="477690"/>
    <lineage>
        <taxon>Bacteria</taxon>
        <taxon>Pseudomonadati</taxon>
        <taxon>Bacteroidota</taxon>
        <taxon>Flavobacteriia</taxon>
        <taxon>Flavobacteriales</taxon>
        <taxon>Crocinitomicaceae</taxon>
        <taxon>Lishizhenia</taxon>
    </lineage>
</organism>
<dbReference type="SUPFAM" id="SSF50447">
    <property type="entry name" value="Translation proteins"/>
    <property type="match status" value="1"/>
</dbReference>
<reference evidence="8 9" key="1">
    <citation type="submission" date="2016-10" db="EMBL/GenBank/DDBJ databases">
        <authorList>
            <person name="de Groot N.N."/>
        </authorList>
    </citation>
    <scope>NUCLEOTIDE SEQUENCE [LARGE SCALE GENOMIC DNA]</scope>
    <source>
        <strain evidence="8 9">CGMCC 1.7005</strain>
    </source>
</reference>
<keyword evidence="1 5" id="KW-0963">Cytoplasm</keyword>
<dbReference type="Pfam" id="PF01782">
    <property type="entry name" value="RimM"/>
    <property type="match status" value="1"/>
</dbReference>
<dbReference type="Pfam" id="PF24986">
    <property type="entry name" value="PRC_RimM"/>
    <property type="match status" value="1"/>
</dbReference>
<feature type="domain" description="Ribosome maturation factor RimM PRC barrel" evidence="7">
    <location>
        <begin position="103"/>
        <end position="169"/>
    </location>
</feature>
<comment type="domain">
    <text evidence="5">The PRC barrel domain binds ribosomal protein uS19.</text>
</comment>
<evidence type="ECO:0000256" key="2">
    <source>
        <dbReference type="ARBA" id="ARBA00022517"/>
    </source>
</evidence>
<dbReference type="GO" id="GO:0042274">
    <property type="term" value="P:ribosomal small subunit biogenesis"/>
    <property type="evidence" value="ECO:0007669"/>
    <property type="project" value="UniProtKB-UniRule"/>
</dbReference>
<keyword evidence="2 5" id="KW-0690">Ribosome biogenesis</keyword>
<evidence type="ECO:0000256" key="5">
    <source>
        <dbReference type="HAMAP-Rule" id="MF_00014"/>
    </source>
</evidence>
<dbReference type="GO" id="GO:0005737">
    <property type="term" value="C:cytoplasm"/>
    <property type="evidence" value="ECO:0007669"/>
    <property type="project" value="UniProtKB-SubCell"/>
</dbReference>
<dbReference type="PANTHER" id="PTHR33692">
    <property type="entry name" value="RIBOSOME MATURATION FACTOR RIMM"/>
    <property type="match status" value="1"/>
</dbReference>
<dbReference type="OrthoDB" id="9810331at2"/>
<evidence type="ECO:0000256" key="1">
    <source>
        <dbReference type="ARBA" id="ARBA00022490"/>
    </source>
</evidence>
<name>A0A1I6XYW2_9FLAO</name>
<evidence type="ECO:0000256" key="3">
    <source>
        <dbReference type="ARBA" id="ARBA00022552"/>
    </source>
</evidence>
<dbReference type="InterPro" id="IPR011961">
    <property type="entry name" value="RimM"/>
</dbReference>
<dbReference type="InterPro" id="IPR036976">
    <property type="entry name" value="RimM_N_sf"/>
</dbReference>
<dbReference type="STRING" id="477690.SAMN05216474_0533"/>
<dbReference type="SUPFAM" id="SSF50346">
    <property type="entry name" value="PRC-barrel domain"/>
    <property type="match status" value="1"/>
</dbReference>
<evidence type="ECO:0000313" key="9">
    <source>
        <dbReference type="Proteomes" id="UP000236454"/>
    </source>
</evidence>
<dbReference type="EMBL" id="FPAS01000001">
    <property type="protein sequence ID" value="SFT43242.1"/>
    <property type="molecule type" value="Genomic_DNA"/>
</dbReference>